<dbReference type="InParanoid" id="C0NUF3"/>
<gene>
    <name evidence="2" type="ORF">HCBG_06984</name>
</gene>
<keyword evidence="1" id="KW-0472">Membrane</keyword>
<feature type="transmembrane region" description="Helical" evidence="1">
    <location>
        <begin position="57"/>
        <end position="77"/>
    </location>
</feature>
<evidence type="ECO:0000313" key="3">
    <source>
        <dbReference type="Proteomes" id="UP000001631"/>
    </source>
</evidence>
<protein>
    <submittedName>
        <fullName evidence="2">Uncharacterized protein</fullName>
    </submittedName>
</protein>
<feature type="transmembrane region" description="Helical" evidence="1">
    <location>
        <begin position="121"/>
        <end position="141"/>
    </location>
</feature>
<organism evidence="2 3">
    <name type="scientific">Ajellomyces capsulatus (strain G186AR / H82 / ATCC MYA-2454 / RMSCC 2432)</name>
    <name type="common">Darling's disease fungus</name>
    <name type="synonym">Histoplasma capsulatum</name>
    <dbReference type="NCBI Taxonomy" id="447093"/>
    <lineage>
        <taxon>Eukaryota</taxon>
        <taxon>Fungi</taxon>
        <taxon>Dikarya</taxon>
        <taxon>Ascomycota</taxon>
        <taxon>Pezizomycotina</taxon>
        <taxon>Eurotiomycetes</taxon>
        <taxon>Eurotiomycetidae</taxon>
        <taxon>Onygenales</taxon>
        <taxon>Ajellomycetaceae</taxon>
        <taxon>Histoplasma</taxon>
    </lineage>
</organism>
<reference evidence="2" key="1">
    <citation type="submission" date="2009-02" db="EMBL/GenBank/DDBJ databases">
        <title>The Genome Sequence of Ajellomyces capsulatus strain G186AR.</title>
        <authorList>
            <consortium name="The Broad Institute Genome Sequencing Platform"/>
            <person name="Champion M."/>
            <person name="Cuomo C."/>
            <person name="Ma L.-J."/>
            <person name="Henn M.R."/>
            <person name="Sil A."/>
            <person name="Goldman B."/>
            <person name="Young S.K."/>
            <person name="Kodira C.D."/>
            <person name="Zeng Q."/>
            <person name="Koehrsen M."/>
            <person name="Alvarado L."/>
            <person name="Berlin A."/>
            <person name="Borenstein D."/>
            <person name="Chen Z."/>
            <person name="Engels R."/>
            <person name="Freedman E."/>
            <person name="Gellesch M."/>
            <person name="Goldberg J."/>
            <person name="Griggs A."/>
            <person name="Gujja S."/>
            <person name="Heiman D."/>
            <person name="Hepburn T."/>
            <person name="Howarth C."/>
            <person name="Jen D."/>
            <person name="Larson L."/>
            <person name="Lewis B."/>
            <person name="Mehta T."/>
            <person name="Park D."/>
            <person name="Pearson M."/>
            <person name="Roberts A."/>
            <person name="Saif S."/>
            <person name="Shea T."/>
            <person name="Shenoy N."/>
            <person name="Sisk P."/>
            <person name="Stolte C."/>
            <person name="Sykes S."/>
            <person name="Walk T."/>
            <person name="White J."/>
            <person name="Yandava C."/>
            <person name="Klein B."/>
            <person name="McEwen J.G."/>
            <person name="Puccia R."/>
            <person name="Goldman G.H."/>
            <person name="Felipe M.S."/>
            <person name="Nino-Vega G."/>
            <person name="San-Blas G."/>
            <person name="Taylor J."/>
            <person name="Mendoza L."/>
            <person name="Galagan J."/>
            <person name="Nusbaum C."/>
            <person name="Birren B."/>
        </authorList>
    </citation>
    <scope>NUCLEOTIDE SEQUENCE</scope>
    <source>
        <strain evidence="2">G186AR</strain>
    </source>
</reference>
<evidence type="ECO:0000256" key="1">
    <source>
        <dbReference type="SAM" id="Phobius"/>
    </source>
</evidence>
<accession>C0NUF3</accession>
<keyword evidence="1" id="KW-0812">Transmembrane</keyword>
<dbReference type="RefSeq" id="XP_045285514.1">
    <property type="nucleotide sequence ID" value="XM_045434033.1"/>
</dbReference>
<name>C0NUF3_AJECG</name>
<dbReference type="AlphaFoldDB" id="C0NUF3"/>
<dbReference type="EMBL" id="GG663372">
    <property type="protein sequence ID" value="EEH05033.1"/>
    <property type="molecule type" value="Genomic_DNA"/>
</dbReference>
<dbReference type="GeneID" id="69040000"/>
<proteinExistence type="predicted"/>
<dbReference type="Proteomes" id="UP000001631">
    <property type="component" value="Unassembled WGS sequence"/>
</dbReference>
<sequence length="191" mass="22320">MVRHIAAQPALDLFTIHSRRCLPGQYNFDWRPRMVDPVKPDQNGANRSKMHVLSFSYFHGLDKLTLLFVLTFIPPLILSEPQPSARNTLVWRLELPDPSDPSDDLFDKRKAWLHLEMKWRLGNALVFGSLCSHVAAWIYLLRAQYRPVAGFYDRMLADRLLLIKLRAHDDADTFYAERRETLMAQDHDTFQ</sequence>
<evidence type="ECO:0000313" key="2">
    <source>
        <dbReference type="EMBL" id="EEH05033.1"/>
    </source>
</evidence>
<dbReference type="HOGENOM" id="CLU_1421067_0_0_1"/>
<keyword evidence="3" id="KW-1185">Reference proteome</keyword>
<keyword evidence="1" id="KW-1133">Transmembrane helix</keyword>